<feature type="non-terminal residue" evidence="1">
    <location>
        <position position="364"/>
    </location>
</feature>
<proteinExistence type="predicted"/>
<protein>
    <submittedName>
        <fullName evidence="1">Uncharacterized protein</fullName>
    </submittedName>
</protein>
<dbReference type="EMBL" id="UINC01074993">
    <property type="protein sequence ID" value="SVC12739.1"/>
    <property type="molecule type" value="Genomic_DNA"/>
</dbReference>
<organism evidence="1">
    <name type="scientific">marine metagenome</name>
    <dbReference type="NCBI Taxonomy" id="408172"/>
    <lineage>
        <taxon>unclassified sequences</taxon>
        <taxon>metagenomes</taxon>
        <taxon>ecological metagenomes</taxon>
    </lineage>
</organism>
<sequence length="364" mass="43597">MKYVVKTMADKQPLNRSAIYLGTWCFSKPCVGINGSHDVFPFVWNDRSKLNLHQKMIAERRDILFGYFVNILNNIHNMNQSKRYWAIITRKWFDDYLQIFYDRYYTIKEFIDYDSQFEYRCLKPINFITPTTMWEYFTNLTCKDFENEQLYSQILNPNYLKYIKFDRIKYNYNFTTPKTKNGINLYSMYQAHPEDIYAIKNKIGDLAELVRFENISEEKYKCNYLSYQRLSFENYLNIHNNEFEKLFFRSLVVNTPKVLIESFIGFRRYVIENLEIPMLSVTTNDHIVSFAAKLVMAESVNIGGKLIWGQHGGNYKAFALDLEHQHEYENCDRYYSWGWAPDNQEKYVNMPSLNASGILHRYAK</sequence>
<name>A0A382JLX8_9ZZZZ</name>
<accession>A0A382JLX8</accession>
<reference evidence="1" key="1">
    <citation type="submission" date="2018-05" db="EMBL/GenBank/DDBJ databases">
        <authorList>
            <person name="Lanie J.A."/>
            <person name="Ng W.-L."/>
            <person name="Kazmierczak K.M."/>
            <person name="Andrzejewski T.M."/>
            <person name="Davidsen T.M."/>
            <person name="Wayne K.J."/>
            <person name="Tettelin H."/>
            <person name="Glass J.I."/>
            <person name="Rusch D."/>
            <person name="Podicherti R."/>
            <person name="Tsui H.-C.T."/>
            <person name="Winkler M.E."/>
        </authorList>
    </citation>
    <scope>NUCLEOTIDE SEQUENCE</scope>
</reference>
<dbReference type="AlphaFoldDB" id="A0A382JLX8"/>
<gene>
    <name evidence="1" type="ORF">METZ01_LOCUS265593</name>
</gene>
<evidence type="ECO:0000313" key="1">
    <source>
        <dbReference type="EMBL" id="SVC12739.1"/>
    </source>
</evidence>